<dbReference type="EMBL" id="CAADFH010000168">
    <property type="protein sequence ID" value="VFK01926.1"/>
    <property type="molecule type" value="Genomic_DNA"/>
</dbReference>
<name>A0A450VDL7_9GAMM</name>
<keyword evidence="2" id="KW-0812">Transmembrane</keyword>
<dbReference type="AlphaFoldDB" id="A0A450VDL7"/>
<protein>
    <submittedName>
        <fullName evidence="4">Uncharacterized protein</fullName>
    </submittedName>
</protein>
<evidence type="ECO:0000256" key="1">
    <source>
        <dbReference type="SAM" id="MobiDB-lite"/>
    </source>
</evidence>
<accession>A0A450VDL7</accession>
<feature type="compositionally biased region" description="Basic and acidic residues" evidence="1">
    <location>
        <begin position="8"/>
        <end position="20"/>
    </location>
</feature>
<dbReference type="EMBL" id="CAADFH010000234">
    <property type="protein sequence ID" value="VFK02875.1"/>
    <property type="molecule type" value="Genomic_DNA"/>
</dbReference>
<evidence type="ECO:0000313" key="3">
    <source>
        <dbReference type="EMBL" id="VFK01926.1"/>
    </source>
</evidence>
<feature type="transmembrane region" description="Helical" evidence="2">
    <location>
        <begin position="34"/>
        <end position="53"/>
    </location>
</feature>
<organism evidence="4">
    <name type="scientific">Candidatus Kentrum sp. LFY</name>
    <dbReference type="NCBI Taxonomy" id="2126342"/>
    <lineage>
        <taxon>Bacteria</taxon>
        <taxon>Pseudomonadati</taxon>
        <taxon>Pseudomonadota</taxon>
        <taxon>Gammaproteobacteria</taxon>
        <taxon>Candidatus Kentrum</taxon>
    </lineage>
</organism>
<evidence type="ECO:0000256" key="2">
    <source>
        <dbReference type="SAM" id="Phobius"/>
    </source>
</evidence>
<keyword evidence="2" id="KW-0472">Membrane</keyword>
<proteinExistence type="predicted"/>
<evidence type="ECO:0000313" key="4">
    <source>
        <dbReference type="EMBL" id="VFK02875.1"/>
    </source>
</evidence>
<keyword evidence="2" id="KW-1133">Transmembrane helix</keyword>
<reference evidence="4" key="1">
    <citation type="submission" date="2019-02" db="EMBL/GenBank/DDBJ databases">
        <authorList>
            <person name="Gruber-Vodicka R. H."/>
            <person name="Seah K. B. B."/>
        </authorList>
    </citation>
    <scope>NUCLEOTIDE SEQUENCE</scope>
    <source>
        <strain evidence="4">BECK_M6</strain>
    </source>
</reference>
<sequence>MTKKTHHFDRATPARPEKTTRRQTFPAFLRRHRFSLIGLAMALGLLLAIATLAPRHGEAAERLCMVKDLDTAEAHGIDCEKDFCAWRVVPCPEGE</sequence>
<gene>
    <name evidence="3" type="ORF">BECKLFY1418A_GA0070994_11681</name>
    <name evidence="4" type="ORF">BECKLFY1418A_GA0070994_12342</name>
</gene>
<feature type="region of interest" description="Disordered" evidence="1">
    <location>
        <begin position="1"/>
        <end position="23"/>
    </location>
</feature>